<feature type="compositionally biased region" description="Acidic residues" evidence="1">
    <location>
        <begin position="324"/>
        <end position="335"/>
    </location>
</feature>
<evidence type="ECO:0000256" key="1">
    <source>
        <dbReference type="SAM" id="MobiDB-lite"/>
    </source>
</evidence>
<feature type="region of interest" description="Disordered" evidence="1">
    <location>
        <begin position="242"/>
        <end position="273"/>
    </location>
</feature>
<protein>
    <submittedName>
        <fullName evidence="2">G7268 protein</fullName>
    </submittedName>
</protein>
<evidence type="ECO:0000313" key="3">
    <source>
        <dbReference type="Proteomes" id="UP001497392"/>
    </source>
</evidence>
<comment type="caution">
    <text evidence="2">The sequence shown here is derived from an EMBL/GenBank/DDBJ whole genome shotgun (WGS) entry which is preliminary data.</text>
</comment>
<feature type="compositionally biased region" description="Low complexity" evidence="1">
    <location>
        <begin position="294"/>
        <end position="311"/>
    </location>
</feature>
<feature type="region of interest" description="Disordered" evidence="1">
    <location>
        <begin position="286"/>
        <end position="335"/>
    </location>
</feature>
<gene>
    <name evidence="2" type="primary">g7268</name>
    <name evidence="2" type="ORF">VP750_LOCUS6222</name>
</gene>
<evidence type="ECO:0000313" key="2">
    <source>
        <dbReference type="EMBL" id="CAL5224563.1"/>
    </source>
</evidence>
<keyword evidence="3" id="KW-1185">Reference proteome</keyword>
<name>A0ABP1G295_9CHLO</name>
<reference evidence="2 3" key="1">
    <citation type="submission" date="2024-06" db="EMBL/GenBank/DDBJ databases">
        <authorList>
            <person name="Kraege A."/>
            <person name="Thomma B."/>
        </authorList>
    </citation>
    <scope>NUCLEOTIDE SEQUENCE [LARGE SCALE GENOMIC DNA]</scope>
</reference>
<feature type="region of interest" description="Disordered" evidence="1">
    <location>
        <begin position="366"/>
        <end position="390"/>
    </location>
</feature>
<organism evidence="2 3">
    <name type="scientific">Coccomyxa viridis</name>
    <dbReference type="NCBI Taxonomy" id="1274662"/>
    <lineage>
        <taxon>Eukaryota</taxon>
        <taxon>Viridiplantae</taxon>
        <taxon>Chlorophyta</taxon>
        <taxon>core chlorophytes</taxon>
        <taxon>Trebouxiophyceae</taxon>
        <taxon>Trebouxiophyceae incertae sedis</taxon>
        <taxon>Coccomyxaceae</taxon>
        <taxon>Coccomyxa</taxon>
    </lineage>
</organism>
<feature type="region of interest" description="Disordered" evidence="1">
    <location>
        <begin position="84"/>
        <end position="117"/>
    </location>
</feature>
<feature type="compositionally biased region" description="Low complexity" evidence="1">
    <location>
        <begin position="248"/>
        <end position="259"/>
    </location>
</feature>
<dbReference type="Proteomes" id="UP001497392">
    <property type="component" value="Unassembled WGS sequence"/>
</dbReference>
<proteinExistence type="predicted"/>
<sequence length="423" mass="44668">MSIRFRLTFDRDLTSDALPRRNRHIIYQPHFLPPDIGGLASLIQHDFGINTPEGLALSVDMWKLPPGSSTALLRDDDTLKVAQSTEPSLQMGRDDPGRGILTQPAGAAPAAPSNPGATTFVSASSGQAAIQLSMPAVSLPIATAPALEQEESVDPAEVDAARAIYEKVMENIRVPGTLGAPLPQAGEASGPAASQPSMPAVSLLPAAPPAFGPKDSTSEEHVDDAEVDAARVIYEEVIRHFPKPRTPDPALLPAAAPASEPEDGTSEEHVDDAKVDAARVIYEKVIRRFPRPPSSSGTPGQASGSAASQTSVPAVSLPPPAIPDSEEIPDAENDAAPDVSEKVMQNFPGKPSTPGTILLHAGQASDQAGSQPSMPAISLPPANTPAMRPKVSEEKMAWFKIQRDNYDRVMAKFPCSQEPWEDL</sequence>
<feature type="compositionally biased region" description="Low complexity" evidence="1">
    <location>
        <begin position="104"/>
        <end position="117"/>
    </location>
</feature>
<dbReference type="EMBL" id="CAXHTA020000011">
    <property type="protein sequence ID" value="CAL5224563.1"/>
    <property type="molecule type" value="Genomic_DNA"/>
</dbReference>
<accession>A0ABP1G295</accession>